<dbReference type="Proteomes" id="UP001156921">
    <property type="component" value="Unassembled WGS sequence"/>
</dbReference>
<dbReference type="Gene3D" id="3.30.1950.10">
    <property type="entry name" value="wza like domain"/>
    <property type="match status" value="1"/>
</dbReference>
<sequence length="232" mass="24528">MFRRFKVLAALATAAVLAGCAGPRMDINEMTAAQPVDLQTVREVAAPTNEYRIGVGDKLDVRVFQVADLSFEELVVDTSGNINLPLIGAVRGAGRTAGEMSTDIAGRLAAQYLRDPQVTVTVTEAASQKITVDGAVTKPGVYEMRGSTSLLQAVAMAEGPTRVADLTKVAVFRNIDGRRSVAVFDLAAIRQGRASDPQVLGDDVIVVDTSRLSSALREVVGALPAFAAFAYF</sequence>
<dbReference type="InterPro" id="IPR049712">
    <property type="entry name" value="Poly_export"/>
</dbReference>
<evidence type="ECO:0000256" key="1">
    <source>
        <dbReference type="ARBA" id="ARBA00022729"/>
    </source>
</evidence>
<dbReference type="PANTHER" id="PTHR33619:SF3">
    <property type="entry name" value="POLYSACCHARIDE EXPORT PROTEIN GFCE-RELATED"/>
    <property type="match status" value="1"/>
</dbReference>
<evidence type="ECO:0000313" key="6">
    <source>
        <dbReference type="Proteomes" id="UP001156921"/>
    </source>
</evidence>
<protein>
    <recommendedName>
        <fullName evidence="7">Polysaccharide export protein</fullName>
    </recommendedName>
</protein>
<organism evidence="5 6">
    <name type="scientific">Brevundimonas denitrificans</name>
    <dbReference type="NCBI Taxonomy" id="1443434"/>
    <lineage>
        <taxon>Bacteria</taxon>
        <taxon>Pseudomonadati</taxon>
        <taxon>Pseudomonadota</taxon>
        <taxon>Alphaproteobacteria</taxon>
        <taxon>Caulobacterales</taxon>
        <taxon>Caulobacteraceae</taxon>
        <taxon>Brevundimonas</taxon>
    </lineage>
</organism>
<name>A0ABQ6BKC1_9CAUL</name>
<feature type="domain" description="Polysaccharide export protein N-terminal" evidence="3">
    <location>
        <begin position="46"/>
        <end position="123"/>
    </location>
</feature>
<comment type="caution">
    <text evidence="5">The sequence shown here is derived from an EMBL/GenBank/DDBJ whole genome shotgun (WGS) entry which is preliminary data.</text>
</comment>
<feature type="chain" id="PRO_5046340490" description="Polysaccharide export protein" evidence="2">
    <location>
        <begin position="22"/>
        <end position="232"/>
    </location>
</feature>
<gene>
    <name evidence="5" type="ORF">GCM10007859_01930</name>
</gene>
<dbReference type="Pfam" id="PF10531">
    <property type="entry name" value="SLBB"/>
    <property type="match status" value="1"/>
</dbReference>
<feature type="signal peptide" evidence="2">
    <location>
        <begin position="1"/>
        <end position="21"/>
    </location>
</feature>
<accession>A0ABQ6BKC1</accession>
<dbReference type="PANTHER" id="PTHR33619">
    <property type="entry name" value="POLYSACCHARIDE EXPORT PROTEIN GFCE-RELATED"/>
    <property type="match status" value="1"/>
</dbReference>
<feature type="domain" description="Soluble ligand binding" evidence="4">
    <location>
        <begin position="129"/>
        <end position="178"/>
    </location>
</feature>
<dbReference type="Pfam" id="PF02563">
    <property type="entry name" value="Poly_export"/>
    <property type="match status" value="1"/>
</dbReference>
<reference evidence="6" key="1">
    <citation type="journal article" date="2019" name="Int. J. Syst. Evol. Microbiol.">
        <title>The Global Catalogue of Microorganisms (GCM) 10K type strain sequencing project: providing services to taxonomists for standard genome sequencing and annotation.</title>
        <authorList>
            <consortium name="The Broad Institute Genomics Platform"/>
            <consortium name="The Broad Institute Genome Sequencing Center for Infectious Disease"/>
            <person name="Wu L."/>
            <person name="Ma J."/>
        </authorList>
    </citation>
    <scope>NUCLEOTIDE SEQUENCE [LARGE SCALE GENOMIC DNA]</scope>
    <source>
        <strain evidence="6">NBRC 110107</strain>
    </source>
</reference>
<dbReference type="Gene3D" id="3.10.560.10">
    <property type="entry name" value="Outer membrane lipoprotein wza domain like"/>
    <property type="match status" value="1"/>
</dbReference>
<keyword evidence="6" id="KW-1185">Reference proteome</keyword>
<dbReference type="InterPro" id="IPR003715">
    <property type="entry name" value="Poly_export_N"/>
</dbReference>
<evidence type="ECO:0000259" key="3">
    <source>
        <dbReference type="Pfam" id="PF02563"/>
    </source>
</evidence>
<dbReference type="EMBL" id="BSOY01000002">
    <property type="protein sequence ID" value="GLS00189.1"/>
    <property type="molecule type" value="Genomic_DNA"/>
</dbReference>
<keyword evidence="1 2" id="KW-0732">Signal</keyword>
<dbReference type="InterPro" id="IPR019554">
    <property type="entry name" value="Soluble_ligand-bd"/>
</dbReference>
<proteinExistence type="predicted"/>
<evidence type="ECO:0000256" key="2">
    <source>
        <dbReference type="SAM" id="SignalP"/>
    </source>
</evidence>
<evidence type="ECO:0008006" key="7">
    <source>
        <dbReference type="Google" id="ProtNLM"/>
    </source>
</evidence>
<dbReference type="PROSITE" id="PS51257">
    <property type="entry name" value="PROKAR_LIPOPROTEIN"/>
    <property type="match status" value="1"/>
</dbReference>
<evidence type="ECO:0000313" key="5">
    <source>
        <dbReference type="EMBL" id="GLS00189.1"/>
    </source>
</evidence>
<evidence type="ECO:0000259" key="4">
    <source>
        <dbReference type="Pfam" id="PF10531"/>
    </source>
</evidence>